<evidence type="ECO:0000313" key="2">
    <source>
        <dbReference type="Proteomes" id="UP000476411"/>
    </source>
</evidence>
<dbReference type="KEGG" id="chih:GWR21_00500"/>
<keyword evidence="2" id="KW-1185">Reference proteome</keyword>
<gene>
    <name evidence="1" type="ORF">GWR21_00500</name>
</gene>
<keyword evidence="1" id="KW-0808">Transferase</keyword>
<evidence type="ECO:0000313" key="1">
    <source>
        <dbReference type="EMBL" id="QHS58125.1"/>
    </source>
</evidence>
<dbReference type="RefSeq" id="WP_162329830.1">
    <property type="nucleotide sequence ID" value="NZ_CP048113.1"/>
</dbReference>
<dbReference type="Proteomes" id="UP000476411">
    <property type="component" value="Chromosome"/>
</dbReference>
<dbReference type="EMBL" id="CP048113">
    <property type="protein sequence ID" value="QHS58125.1"/>
    <property type="molecule type" value="Genomic_DNA"/>
</dbReference>
<dbReference type="AlphaFoldDB" id="A0A6B9ZAB1"/>
<accession>A0A6B9ZAB1</accession>
<dbReference type="Pfam" id="PF14907">
    <property type="entry name" value="NTP_transf_5"/>
    <property type="match status" value="1"/>
</dbReference>
<proteinExistence type="predicted"/>
<sequence>MLHNEVTVVFLCCRVYLQTSTISDLKTFIHGHTIRWQAVYELCARHRVRPVVFHVLSRIPEAVPKDTWQQFKQYCRNLFVFAADRQIEAARIIELLQQQGIKARLYKGTDFSLLLYNDISMREFTDMDIIIPEDALLRVKATMEGEGYEMDQADYFSRYPAHFSKHLKDLSFGKRCSRGKRFSFEFHYRPTRALTGFPYSFTELLGEDYLSRSYTSQDYYSLMLLNNGASDFYPHLRSLLDMVLLYRKGPATVPGALQPFDILWKQLAATSLGIDTGGQAAMTTRAGKLLLKRLQHPAMQGKYTFLEQAYLHLISARPLSGKVHIVRQHLAHLVRPNGNDVKGLKLPYFLYYFTKPVRLAANMLKRQE</sequence>
<dbReference type="InterPro" id="IPR039498">
    <property type="entry name" value="NTP_transf_5"/>
</dbReference>
<name>A0A6B9ZAB1_9BACT</name>
<organism evidence="1 2">
    <name type="scientific">Chitinophaga agri</name>
    <dbReference type="NCBI Taxonomy" id="2703787"/>
    <lineage>
        <taxon>Bacteria</taxon>
        <taxon>Pseudomonadati</taxon>
        <taxon>Bacteroidota</taxon>
        <taxon>Chitinophagia</taxon>
        <taxon>Chitinophagales</taxon>
        <taxon>Chitinophagaceae</taxon>
        <taxon>Chitinophaga</taxon>
    </lineage>
</organism>
<protein>
    <submittedName>
        <fullName evidence="1">Nucleotidyltransferase family protein</fullName>
    </submittedName>
</protein>
<dbReference type="GO" id="GO:0016740">
    <property type="term" value="F:transferase activity"/>
    <property type="evidence" value="ECO:0007669"/>
    <property type="project" value="UniProtKB-KW"/>
</dbReference>
<reference evidence="1 2" key="1">
    <citation type="submission" date="2020-01" db="EMBL/GenBank/DDBJ databases">
        <title>Complete genome sequence of Chitinophaga sp. H33E-04 isolated from quinoa roots.</title>
        <authorList>
            <person name="Weon H.-Y."/>
            <person name="Lee S.A."/>
        </authorList>
    </citation>
    <scope>NUCLEOTIDE SEQUENCE [LARGE SCALE GENOMIC DNA]</scope>
    <source>
        <strain evidence="1 2">H33E-04</strain>
    </source>
</reference>